<dbReference type="AlphaFoldDB" id="A0A9X3RJJ5"/>
<comment type="caution">
    <text evidence="2">The sequence shown here is derived from an EMBL/GenBank/DDBJ whole genome shotgun (WGS) entry which is preliminary data.</text>
</comment>
<dbReference type="GO" id="GO:0016787">
    <property type="term" value="F:hydrolase activity"/>
    <property type="evidence" value="ECO:0007669"/>
    <property type="project" value="UniProtKB-KW"/>
</dbReference>
<dbReference type="InterPro" id="IPR000073">
    <property type="entry name" value="AB_hydrolase_1"/>
</dbReference>
<dbReference type="Gene3D" id="3.40.50.1820">
    <property type="entry name" value="alpha/beta hydrolase"/>
    <property type="match status" value="1"/>
</dbReference>
<dbReference type="SUPFAM" id="SSF53474">
    <property type="entry name" value="alpha/beta-Hydrolases"/>
    <property type="match status" value="1"/>
</dbReference>
<feature type="domain" description="AB hydrolase-1" evidence="1">
    <location>
        <begin position="33"/>
        <end position="146"/>
    </location>
</feature>
<evidence type="ECO:0000313" key="3">
    <source>
        <dbReference type="Proteomes" id="UP001146468"/>
    </source>
</evidence>
<reference evidence="2" key="1">
    <citation type="submission" date="2022-02" db="EMBL/GenBank/DDBJ databases">
        <title>Corynebacterium sp. from urogenital microbiome.</title>
        <authorList>
            <person name="Cappelli E.A."/>
            <person name="Ribeiro T.G."/>
            <person name="Peixe L."/>
        </authorList>
    </citation>
    <scope>NUCLEOTIDE SEQUENCE</scope>
    <source>
        <strain evidence="2">C8Ua_172</strain>
    </source>
</reference>
<keyword evidence="2" id="KW-0378">Hydrolase</keyword>
<protein>
    <submittedName>
        <fullName evidence="2">Alpha/beta fold hydrolase</fullName>
    </submittedName>
</protein>
<sequence length="295" mass="32574">MSVIERYTLSYLPDHSVSTVYCFTPDAPVGDAPLVMMWPGFGMGARYYRPLARELAGRGYNVAIGELRGQGTNSTKAMPDNQWGYHNLASEDYPRAIEAAKKELGLPRDYPTVMLTHSMGGQVGSMFLARPEAKELNVQGLMGVGTGSPYHRGFTGRAYVRALLGGQLMGQVAKLRGFWPGGALDIAGYGRQSGRHVYEWSLFNRTNSIANLAGQDINYAEEIKNVRVPVLLTRFTNDAECTLASCEYLLSHLEKAPRKAEDLSGNLGHNRWAREPQIIADRFERFVAGLGHESL</sequence>
<dbReference type="InterPro" id="IPR029058">
    <property type="entry name" value="AB_hydrolase_fold"/>
</dbReference>
<proteinExistence type="predicted"/>
<name>A0A9X3RJJ5_9CORY</name>
<dbReference type="EMBL" id="JAKMUS010000008">
    <property type="protein sequence ID" value="MCZ9294065.1"/>
    <property type="molecule type" value="Genomic_DNA"/>
</dbReference>
<keyword evidence="3" id="KW-1185">Reference proteome</keyword>
<dbReference type="RefSeq" id="WP_269965495.1">
    <property type="nucleotide sequence ID" value="NZ_JAKMUS010000008.1"/>
</dbReference>
<dbReference type="Proteomes" id="UP001146468">
    <property type="component" value="Unassembled WGS sequence"/>
</dbReference>
<dbReference type="Pfam" id="PF00561">
    <property type="entry name" value="Abhydrolase_1"/>
    <property type="match status" value="1"/>
</dbReference>
<gene>
    <name evidence="2" type="ORF">L8U60_06155</name>
</gene>
<accession>A0A9X3RJJ5</accession>
<dbReference type="InterPro" id="IPR017208">
    <property type="entry name" value="UCP037442_abhydr"/>
</dbReference>
<organism evidence="2 3">
    <name type="scientific">Corynebacterium meitnerae</name>
    <dbReference type="NCBI Taxonomy" id="2913498"/>
    <lineage>
        <taxon>Bacteria</taxon>
        <taxon>Bacillati</taxon>
        <taxon>Actinomycetota</taxon>
        <taxon>Actinomycetes</taxon>
        <taxon>Mycobacteriales</taxon>
        <taxon>Corynebacteriaceae</taxon>
        <taxon>Corynebacterium</taxon>
    </lineage>
</organism>
<evidence type="ECO:0000259" key="1">
    <source>
        <dbReference type="Pfam" id="PF00561"/>
    </source>
</evidence>
<evidence type="ECO:0000313" key="2">
    <source>
        <dbReference type="EMBL" id="MCZ9294065.1"/>
    </source>
</evidence>
<dbReference type="PIRSF" id="PIRSF037442">
    <property type="entry name" value="UCP037442_abhydr"/>
    <property type="match status" value="1"/>
</dbReference>